<proteinExistence type="predicted"/>
<gene>
    <name evidence="1" type="ORF">POCULU_LOCUS5081</name>
</gene>
<evidence type="ECO:0000313" key="1">
    <source>
        <dbReference type="EMBL" id="CAG8552267.1"/>
    </source>
</evidence>
<evidence type="ECO:0000313" key="2">
    <source>
        <dbReference type="Proteomes" id="UP000789572"/>
    </source>
</evidence>
<sequence length="118" mass="13908">MVGHTNRKNVEIDFMRRYNTIQALRHLVDGYRRFQQKMSEKLLSGWYAIEAPSLKEENNADIEGTSHAISPLDPHFVNIKLHKKWNTLQIDAAGFSNRFDIDNPLYKDFPLHIQIIWE</sequence>
<name>A0A9N9FRE3_9GLOM</name>
<dbReference type="OrthoDB" id="2435361at2759"/>
<comment type="caution">
    <text evidence="1">The sequence shown here is derived from an EMBL/GenBank/DDBJ whole genome shotgun (WGS) entry which is preliminary data.</text>
</comment>
<protein>
    <submittedName>
        <fullName evidence="1">3301_t:CDS:1</fullName>
    </submittedName>
</protein>
<accession>A0A9N9FRE3</accession>
<dbReference type="Proteomes" id="UP000789572">
    <property type="component" value="Unassembled WGS sequence"/>
</dbReference>
<reference evidence="1" key="1">
    <citation type="submission" date="2021-06" db="EMBL/GenBank/DDBJ databases">
        <authorList>
            <person name="Kallberg Y."/>
            <person name="Tangrot J."/>
            <person name="Rosling A."/>
        </authorList>
    </citation>
    <scope>NUCLEOTIDE SEQUENCE</scope>
    <source>
        <strain evidence="1">IA702</strain>
    </source>
</reference>
<dbReference type="AlphaFoldDB" id="A0A9N9FRE3"/>
<organism evidence="1 2">
    <name type="scientific">Paraglomus occultum</name>
    <dbReference type="NCBI Taxonomy" id="144539"/>
    <lineage>
        <taxon>Eukaryota</taxon>
        <taxon>Fungi</taxon>
        <taxon>Fungi incertae sedis</taxon>
        <taxon>Mucoromycota</taxon>
        <taxon>Glomeromycotina</taxon>
        <taxon>Glomeromycetes</taxon>
        <taxon>Paraglomerales</taxon>
        <taxon>Paraglomeraceae</taxon>
        <taxon>Paraglomus</taxon>
    </lineage>
</organism>
<dbReference type="EMBL" id="CAJVPJ010000728">
    <property type="protein sequence ID" value="CAG8552267.1"/>
    <property type="molecule type" value="Genomic_DNA"/>
</dbReference>
<keyword evidence="2" id="KW-1185">Reference proteome</keyword>